<dbReference type="AlphaFoldDB" id="A0A0Q9WZP8"/>
<dbReference type="EMBL" id="CH963850">
    <property type="protein sequence ID" value="KRF98166.1"/>
    <property type="molecule type" value="Genomic_DNA"/>
</dbReference>
<evidence type="ECO:0000256" key="1">
    <source>
        <dbReference type="SAM" id="MobiDB-lite"/>
    </source>
</evidence>
<organism evidence="2 3">
    <name type="scientific">Drosophila willistoni</name>
    <name type="common">Fruit fly</name>
    <dbReference type="NCBI Taxonomy" id="7260"/>
    <lineage>
        <taxon>Eukaryota</taxon>
        <taxon>Metazoa</taxon>
        <taxon>Ecdysozoa</taxon>
        <taxon>Arthropoda</taxon>
        <taxon>Hexapoda</taxon>
        <taxon>Insecta</taxon>
        <taxon>Pterygota</taxon>
        <taxon>Neoptera</taxon>
        <taxon>Endopterygota</taxon>
        <taxon>Diptera</taxon>
        <taxon>Brachycera</taxon>
        <taxon>Muscomorpha</taxon>
        <taxon>Ephydroidea</taxon>
        <taxon>Drosophilidae</taxon>
        <taxon>Drosophila</taxon>
        <taxon>Sophophora</taxon>
    </lineage>
</organism>
<evidence type="ECO:0000313" key="3">
    <source>
        <dbReference type="Proteomes" id="UP000007798"/>
    </source>
</evidence>
<dbReference type="Proteomes" id="UP000007798">
    <property type="component" value="Unassembled WGS sequence"/>
</dbReference>
<keyword evidence="3" id="KW-1185">Reference proteome</keyword>
<proteinExistence type="predicted"/>
<evidence type="ECO:0000313" key="2">
    <source>
        <dbReference type="EMBL" id="KRF98166.1"/>
    </source>
</evidence>
<reference evidence="2 3" key="1">
    <citation type="journal article" date="2007" name="Nature">
        <title>Evolution of genes and genomes on the Drosophila phylogeny.</title>
        <authorList>
            <consortium name="Drosophila 12 Genomes Consortium"/>
            <person name="Clark A.G."/>
            <person name="Eisen M.B."/>
            <person name="Smith D.R."/>
            <person name="Bergman C.M."/>
            <person name="Oliver B."/>
            <person name="Markow T.A."/>
            <person name="Kaufman T.C."/>
            <person name="Kellis M."/>
            <person name="Gelbart W."/>
            <person name="Iyer V.N."/>
            <person name="Pollard D.A."/>
            <person name="Sackton T.B."/>
            <person name="Larracuente A.M."/>
            <person name="Singh N.D."/>
            <person name="Abad J.P."/>
            <person name="Abt D.N."/>
            <person name="Adryan B."/>
            <person name="Aguade M."/>
            <person name="Akashi H."/>
            <person name="Anderson W.W."/>
            <person name="Aquadro C.F."/>
            <person name="Ardell D.H."/>
            <person name="Arguello R."/>
            <person name="Artieri C.G."/>
            <person name="Barbash D.A."/>
            <person name="Barker D."/>
            <person name="Barsanti P."/>
            <person name="Batterham P."/>
            <person name="Batzoglou S."/>
            <person name="Begun D."/>
            <person name="Bhutkar A."/>
            <person name="Blanco E."/>
            <person name="Bosak S.A."/>
            <person name="Bradley R.K."/>
            <person name="Brand A.D."/>
            <person name="Brent M.R."/>
            <person name="Brooks A.N."/>
            <person name="Brown R.H."/>
            <person name="Butlin R.K."/>
            <person name="Caggese C."/>
            <person name="Calvi B.R."/>
            <person name="Bernardo de Carvalho A."/>
            <person name="Caspi A."/>
            <person name="Castrezana S."/>
            <person name="Celniker S.E."/>
            <person name="Chang J.L."/>
            <person name="Chapple C."/>
            <person name="Chatterji S."/>
            <person name="Chinwalla A."/>
            <person name="Civetta A."/>
            <person name="Clifton S.W."/>
            <person name="Comeron J.M."/>
            <person name="Costello J.C."/>
            <person name="Coyne J.A."/>
            <person name="Daub J."/>
            <person name="David R.G."/>
            <person name="Delcher A.L."/>
            <person name="Delehaunty K."/>
            <person name="Do C.B."/>
            <person name="Ebling H."/>
            <person name="Edwards K."/>
            <person name="Eickbush T."/>
            <person name="Evans J.D."/>
            <person name="Filipski A."/>
            <person name="Findeiss S."/>
            <person name="Freyhult E."/>
            <person name="Fulton L."/>
            <person name="Fulton R."/>
            <person name="Garcia A.C."/>
            <person name="Gardiner A."/>
            <person name="Garfield D.A."/>
            <person name="Garvin B.E."/>
            <person name="Gibson G."/>
            <person name="Gilbert D."/>
            <person name="Gnerre S."/>
            <person name="Godfrey J."/>
            <person name="Good R."/>
            <person name="Gotea V."/>
            <person name="Gravely B."/>
            <person name="Greenberg A.J."/>
            <person name="Griffiths-Jones S."/>
            <person name="Gross S."/>
            <person name="Guigo R."/>
            <person name="Gustafson E.A."/>
            <person name="Haerty W."/>
            <person name="Hahn M.W."/>
            <person name="Halligan D.L."/>
            <person name="Halpern A.L."/>
            <person name="Halter G.M."/>
            <person name="Han M.V."/>
            <person name="Heger A."/>
            <person name="Hillier L."/>
            <person name="Hinrichs A.S."/>
            <person name="Holmes I."/>
            <person name="Hoskins R.A."/>
            <person name="Hubisz M.J."/>
            <person name="Hultmark D."/>
            <person name="Huntley M.A."/>
            <person name="Jaffe D.B."/>
            <person name="Jagadeeshan S."/>
            <person name="Jeck W.R."/>
            <person name="Johnson J."/>
            <person name="Jones C.D."/>
            <person name="Jordan W.C."/>
            <person name="Karpen G.H."/>
            <person name="Kataoka E."/>
            <person name="Keightley P.D."/>
            <person name="Kheradpour P."/>
            <person name="Kirkness E.F."/>
            <person name="Koerich L.B."/>
            <person name="Kristiansen K."/>
            <person name="Kudrna D."/>
            <person name="Kulathinal R.J."/>
            <person name="Kumar S."/>
            <person name="Kwok R."/>
            <person name="Lander E."/>
            <person name="Langley C.H."/>
            <person name="Lapoint R."/>
            <person name="Lazzaro B.P."/>
            <person name="Lee S.J."/>
            <person name="Levesque L."/>
            <person name="Li R."/>
            <person name="Lin C.F."/>
            <person name="Lin M.F."/>
            <person name="Lindblad-Toh K."/>
            <person name="Llopart A."/>
            <person name="Long M."/>
            <person name="Low L."/>
            <person name="Lozovsky E."/>
            <person name="Lu J."/>
            <person name="Luo M."/>
            <person name="Machado C.A."/>
            <person name="Makalowski W."/>
            <person name="Marzo M."/>
            <person name="Matsuda M."/>
            <person name="Matzkin L."/>
            <person name="McAllister B."/>
            <person name="McBride C.S."/>
            <person name="McKernan B."/>
            <person name="McKernan K."/>
            <person name="Mendez-Lago M."/>
            <person name="Minx P."/>
            <person name="Mollenhauer M.U."/>
            <person name="Montooth K."/>
            <person name="Mount S.M."/>
            <person name="Mu X."/>
            <person name="Myers E."/>
            <person name="Negre B."/>
            <person name="Newfeld S."/>
            <person name="Nielsen R."/>
            <person name="Noor M.A."/>
            <person name="O'Grady P."/>
            <person name="Pachter L."/>
            <person name="Papaceit M."/>
            <person name="Parisi M.J."/>
            <person name="Parisi M."/>
            <person name="Parts L."/>
            <person name="Pedersen J.S."/>
            <person name="Pesole G."/>
            <person name="Phillippy A.M."/>
            <person name="Ponting C.P."/>
            <person name="Pop M."/>
            <person name="Porcelli D."/>
            <person name="Powell J.R."/>
            <person name="Prohaska S."/>
            <person name="Pruitt K."/>
            <person name="Puig M."/>
            <person name="Quesneville H."/>
            <person name="Ram K.R."/>
            <person name="Rand D."/>
            <person name="Rasmussen M.D."/>
            <person name="Reed L.K."/>
            <person name="Reenan R."/>
            <person name="Reily A."/>
            <person name="Remington K.A."/>
            <person name="Rieger T.T."/>
            <person name="Ritchie M.G."/>
            <person name="Robin C."/>
            <person name="Rogers Y.H."/>
            <person name="Rohde C."/>
            <person name="Rozas J."/>
            <person name="Rubenfield M.J."/>
            <person name="Ruiz A."/>
            <person name="Russo S."/>
            <person name="Salzberg S.L."/>
            <person name="Sanchez-Gracia A."/>
            <person name="Saranga D.J."/>
            <person name="Sato H."/>
            <person name="Schaeffer S.W."/>
            <person name="Schatz M.C."/>
            <person name="Schlenke T."/>
            <person name="Schwartz R."/>
            <person name="Segarra C."/>
            <person name="Singh R.S."/>
            <person name="Sirot L."/>
            <person name="Sirota M."/>
            <person name="Sisneros N.B."/>
            <person name="Smith C.D."/>
            <person name="Smith T.F."/>
            <person name="Spieth J."/>
            <person name="Stage D.E."/>
            <person name="Stark A."/>
            <person name="Stephan W."/>
            <person name="Strausberg R.L."/>
            <person name="Strempel S."/>
            <person name="Sturgill D."/>
            <person name="Sutton G."/>
            <person name="Sutton G.G."/>
            <person name="Tao W."/>
            <person name="Teichmann S."/>
            <person name="Tobari Y.N."/>
            <person name="Tomimura Y."/>
            <person name="Tsolas J.M."/>
            <person name="Valente V.L."/>
            <person name="Venter E."/>
            <person name="Venter J.C."/>
            <person name="Vicario S."/>
            <person name="Vieira F.G."/>
            <person name="Vilella A.J."/>
            <person name="Villasante A."/>
            <person name="Walenz B."/>
            <person name="Wang J."/>
            <person name="Wasserman M."/>
            <person name="Watts T."/>
            <person name="Wilson D."/>
            <person name="Wilson R.K."/>
            <person name="Wing R.A."/>
            <person name="Wolfner M.F."/>
            <person name="Wong A."/>
            <person name="Wong G.K."/>
            <person name="Wu C.I."/>
            <person name="Wu G."/>
            <person name="Yamamoto D."/>
            <person name="Yang H.P."/>
            <person name="Yang S.P."/>
            <person name="Yorke J.A."/>
            <person name="Yoshida K."/>
            <person name="Zdobnov E."/>
            <person name="Zhang P."/>
            <person name="Zhang Y."/>
            <person name="Zimin A.V."/>
            <person name="Baldwin J."/>
            <person name="Abdouelleil A."/>
            <person name="Abdulkadir J."/>
            <person name="Abebe A."/>
            <person name="Abera B."/>
            <person name="Abreu J."/>
            <person name="Acer S.C."/>
            <person name="Aftuck L."/>
            <person name="Alexander A."/>
            <person name="An P."/>
            <person name="Anderson E."/>
            <person name="Anderson S."/>
            <person name="Arachi H."/>
            <person name="Azer M."/>
            <person name="Bachantsang P."/>
            <person name="Barry A."/>
            <person name="Bayul T."/>
            <person name="Berlin A."/>
            <person name="Bessette D."/>
            <person name="Bloom T."/>
            <person name="Blye J."/>
            <person name="Boguslavskiy L."/>
            <person name="Bonnet C."/>
            <person name="Boukhgalter B."/>
            <person name="Bourzgui I."/>
            <person name="Brown A."/>
            <person name="Cahill P."/>
            <person name="Channer S."/>
            <person name="Cheshatsang Y."/>
            <person name="Chuda L."/>
            <person name="Citroen M."/>
            <person name="Collymore A."/>
            <person name="Cooke P."/>
            <person name="Costello M."/>
            <person name="D'Aco K."/>
            <person name="Daza R."/>
            <person name="De Haan G."/>
            <person name="DeGray S."/>
            <person name="DeMaso C."/>
            <person name="Dhargay N."/>
            <person name="Dooley K."/>
            <person name="Dooley E."/>
            <person name="Doricent M."/>
            <person name="Dorje P."/>
            <person name="Dorjee K."/>
            <person name="Dupes A."/>
            <person name="Elong R."/>
            <person name="Falk J."/>
            <person name="Farina A."/>
            <person name="Faro S."/>
            <person name="Ferguson D."/>
            <person name="Fisher S."/>
            <person name="Foley C.D."/>
            <person name="Franke A."/>
            <person name="Friedrich D."/>
            <person name="Gadbois L."/>
            <person name="Gearin G."/>
            <person name="Gearin C.R."/>
            <person name="Giannoukos G."/>
            <person name="Goode T."/>
            <person name="Graham J."/>
            <person name="Grandbois E."/>
            <person name="Grewal S."/>
            <person name="Gyaltsen K."/>
            <person name="Hafez N."/>
            <person name="Hagos B."/>
            <person name="Hall J."/>
            <person name="Henson C."/>
            <person name="Hollinger A."/>
            <person name="Honan T."/>
            <person name="Huard M.D."/>
            <person name="Hughes L."/>
            <person name="Hurhula B."/>
            <person name="Husby M.E."/>
            <person name="Kamat A."/>
            <person name="Kanga B."/>
            <person name="Kashin S."/>
            <person name="Khazanovich D."/>
            <person name="Kisner P."/>
            <person name="Lance K."/>
            <person name="Lara M."/>
            <person name="Lee W."/>
            <person name="Lennon N."/>
            <person name="Letendre F."/>
            <person name="LeVine R."/>
            <person name="Lipovsky A."/>
            <person name="Liu X."/>
            <person name="Liu J."/>
            <person name="Liu S."/>
            <person name="Lokyitsang T."/>
            <person name="Lokyitsang Y."/>
            <person name="Lubonja R."/>
            <person name="Lui A."/>
            <person name="MacDonald P."/>
            <person name="Magnisalis V."/>
            <person name="Maru K."/>
            <person name="Matthews C."/>
            <person name="McCusker W."/>
            <person name="McDonough S."/>
            <person name="Mehta T."/>
            <person name="Meldrim J."/>
            <person name="Meneus L."/>
            <person name="Mihai O."/>
            <person name="Mihalev A."/>
            <person name="Mihova T."/>
            <person name="Mittelman R."/>
            <person name="Mlenga V."/>
            <person name="Montmayeur A."/>
            <person name="Mulrain L."/>
            <person name="Navidi A."/>
            <person name="Naylor J."/>
            <person name="Negash T."/>
            <person name="Nguyen T."/>
            <person name="Nguyen N."/>
            <person name="Nicol R."/>
            <person name="Norbu C."/>
            <person name="Norbu N."/>
            <person name="Novod N."/>
            <person name="O'Neill B."/>
            <person name="Osman S."/>
            <person name="Markiewicz E."/>
            <person name="Oyono O.L."/>
            <person name="Patti C."/>
            <person name="Phunkhang P."/>
            <person name="Pierre F."/>
            <person name="Priest M."/>
            <person name="Raghuraman S."/>
            <person name="Rege F."/>
            <person name="Reyes R."/>
            <person name="Rise C."/>
            <person name="Rogov P."/>
            <person name="Ross K."/>
            <person name="Ryan E."/>
            <person name="Settipalli S."/>
            <person name="Shea T."/>
            <person name="Sherpa N."/>
            <person name="Shi L."/>
            <person name="Shih D."/>
            <person name="Sparrow T."/>
            <person name="Spaulding J."/>
            <person name="Stalker J."/>
            <person name="Stange-Thomann N."/>
            <person name="Stavropoulos S."/>
            <person name="Stone C."/>
            <person name="Strader C."/>
            <person name="Tesfaye S."/>
            <person name="Thomson T."/>
            <person name="Thoulutsang Y."/>
            <person name="Thoulutsang D."/>
            <person name="Topham K."/>
            <person name="Topping I."/>
            <person name="Tsamla T."/>
            <person name="Vassiliev H."/>
            <person name="Vo A."/>
            <person name="Wangchuk T."/>
            <person name="Wangdi T."/>
            <person name="Weiand M."/>
            <person name="Wilkinson J."/>
            <person name="Wilson A."/>
            <person name="Yadav S."/>
            <person name="Young G."/>
            <person name="Yu Q."/>
            <person name="Zembek L."/>
            <person name="Zhong D."/>
            <person name="Zimmer A."/>
            <person name="Zwirko Z."/>
            <person name="Jaffe D.B."/>
            <person name="Alvarez P."/>
            <person name="Brockman W."/>
            <person name="Butler J."/>
            <person name="Chin C."/>
            <person name="Gnerre S."/>
            <person name="Grabherr M."/>
            <person name="Kleber M."/>
            <person name="Mauceli E."/>
            <person name="MacCallum I."/>
        </authorList>
    </citation>
    <scope>NUCLEOTIDE SEQUENCE [LARGE SCALE GENOMIC DNA]</scope>
    <source>
        <strain evidence="3">Tucson 14030-0811.24</strain>
    </source>
</reference>
<dbReference type="InParanoid" id="A0A0Q9WZP8"/>
<sequence length="91" mass="10601">MKKRNERREVYVKFGKRHAYNKPHTTPPSTPILSSPPVSTVHVTTNVCNIFHSSSQRDKTDPREARQSNCQQYIHTEILTYGRSGRTLRNY</sequence>
<accession>A0A0Q9WZP8</accession>
<feature type="region of interest" description="Disordered" evidence="1">
    <location>
        <begin position="19"/>
        <end position="38"/>
    </location>
</feature>
<protein>
    <submittedName>
        <fullName evidence="2">Uncharacterized protein</fullName>
    </submittedName>
</protein>
<gene>
    <name evidence="2" type="primary">Dwil\GK27878</name>
    <name evidence="2" type="ORF">Dwil_GK27878</name>
</gene>
<name>A0A0Q9WZP8_DROWI</name>